<evidence type="ECO:0000313" key="3">
    <source>
        <dbReference type="Proteomes" id="UP000236291"/>
    </source>
</evidence>
<dbReference type="AlphaFoldDB" id="A0A2K3K0B9"/>
<sequence length="75" mass="8281">MSSSQTPSPSKNDNTLPPQTTISPSYDCLPQQITVAYPLTTIFPEETTKRRKISAKKPTPKKKQITSRDASASKM</sequence>
<evidence type="ECO:0000313" key="2">
    <source>
        <dbReference type="EMBL" id="PNX59739.1"/>
    </source>
</evidence>
<dbReference type="Proteomes" id="UP000236291">
    <property type="component" value="Unassembled WGS sequence"/>
</dbReference>
<comment type="caution">
    <text evidence="2">The sequence shown here is derived from an EMBL/GenBank/DDBJ whole genome shotgun (WGS) entry which is preliminary data.</text>
</comment>
<protein>
    <submittedName>
        <fullName evidence="2">Uncharacterized protein</fullName>
    </submittedName>
</protein>
<feature type="region of interest" description="Disordered" evidence="1">
    <location>
        <begin position="47"/>
        <end position="75"/>
    </location>
</feature>
<dbReference type="EMBL" id="ASHM01133343">
    <property type="protein sequence ID" value="PNX59739.1"/>
    <property type="molecule type" value="Genomic_DNA"/>
</dbReference>
<feature type="non-terminal residue" evidence="2">
    <location>
        <position position="75"/>
    </location>
</feature>
<organism evidence="2 3">
    <name type="scientific">Trifolium pratense</name>
    <name type="common">Red clover</name>
    <dbReference type="NCBI Taxonomy" id="57577"/>
    <lineage>
        <taxon>Eukaryota</taxon>
        <taxon>Viridiplantae</taxon>
        <taxon>Streptophyta</taxon>
        <taxon>Embryophyta</taxon>
        <taxon>Tracheophyta</taxon>
        <taxon>Spermatophyta</taxon>
        <taxon>Magnoliopsida</taxon>
        <taxon>eudicotyledons</taxon>
        <taxon>Gunneridae</taxon>
        <taxon>Pentapetalae</taxon>
        <taxon>rosids</taxon>
        <taxon>fabids</taxon>
        <taxon>Fabales</taxon>
        <taxon>Fabaceae</taxon>
        <taxon>Papilionoideae</taxon>
        <taxon>50 kb inversion clade</taxon>
        <taxon>NPAAA clade</taxon>
        <taxon>Hologalegina</taxon>
        <taxon>IRL clade</taxon>
        <taxon>Trifolieae</taxon>
        <taxon>Trifolium</taxon>
    </lineage>
</organism>
<accession>A0A2K3K0B9</accession>
<feature type="region of interest" description="Disordered" evidence="1">
    <location>
        <begin position="1"/>
        <end position="26"/>
    </location>
</feature>
<reference evidence="2 3" key="2">
    <citation type="journal article" date="2017" name="Front. Plant Sci.">
        <title>Gene Classification and Mining of Molecular Markers Useful in Red Clover (Trifolium pratense) Breeding.</title>
        <authorList>
            <person name="Istvanek J."/>
            <person name="Dluhosova J."/>
            <person name="Dluhos P."/>
            <person name="Patkova L."/>
            <person name="Nedelnik J."/>
            <person name="Repkova J."/>
        </authorList>
    </citation>
    <scope>NUCLEOTIDE SEQUENCE [LARGE SCALE GENOMIC DNA]</scope>
    <source>
        <strain evidence="3">cv. Tatra</strain>
        <tissue evidence="2">Young leaves</tissue>
    </source>
</reference>
<feature type="compositionally biased region" description="Basic residues" evidence="1">
    <location>
        <begin position="49"/>
        <end position="65"/>
    </location>
</feature>
<gene>
    <name evidence="2" type="ORF">L195_g059837</name>
</gene>
<name>A0A2K3K0B9_TRIPR</name>
<evidence type="ECO:0000256" key="1">
    <source>
        <dbReference type="SAM" id="MobiDB-lite"/>
    </source>
</evidence>
<reference evidence="2 3" key="1">
    <citation type="journal article" date="2014" name="Am. J. Bot.">
        <title>Genome assembly and annotation for red clover (Trifolium pratense; Fabaceae).</title>
        <authorList>
            <person name="Istvanek J."/>
            <person name="Jaros M."/>
            <person name="Krenek A."/>
            <person name="Repkova J."/>
        </authorList>
    </citation>
    <scope>NUCLEOTIDE SEQUENCE [LARGE SCALE GENOMIC DNA]</scope>
    <source>
        <strain evidence="3">cv. Tatra</strain>
        <tissue evidence="2">Young leaves</tissue>
    </source>
</reference>
<feature type="compositionally biased region" description="Polar residues" evidence="1">
    <location>
        <begin position="1"/>
        <end position="24"/>
    </location>
</feature>
<proteinExistence type="predicted"/>